<protein>
    <submittedName>
        <fullName evidence="2">Uncharacterized protein</fullName>
    </submittedName>
</protein>
<feature type="transmembrane region" description="Helical" evidence="1">
    <location>
        <begin position="46"/>
        <end position="70"/>
    </location>
</feature>
<proteinExistence type="predicted"/>
<keyword evidence="1" id="KW-0472">Membrane</keyword>
<reference evidence="2 3" key="1">
    <citation type="submission" date="2018-04" db="EMBL/GenBank/DDBJ databases">
        <title>Genome sequencing of Flavobacterium sp. HYN0059.</title>
        <authorList>
            <person name="Yi H."/>
            <person name="Baek C."/>
        </authorList>
    </citation>
    <scope>NUCLEOTIDE SEQUENCE [LARGE SCALE GENOMIC DNA]</scope>
    <source>
        <strain evidence="2 3">HYN0059</strain>
    </source>
</reference>
<accession>A0A2S1R1K9</accession>
<gene>
    <name evidence="2" type="ORF">HYN59_15715</name>
</gene>
<organism evidence="2 3">
    <name type="scientific">Flavobacterium album</name>
    <dbReference type="NCBI Taxonomy" id="2175091"/>
    <lineage>
        <taxon>Bacteria</taxon>
        <taxon>Pseudomonadati</taxon>
        <taxon>Bacteroidota</taxon>
        <taxon>Flavobacteriia</taxon>
        <taxon>Flavobacteriales</taxon>
        <taxon>Flavobacteriaceae</taxon>
        <taxon>Flavobacterium</taxon>
    </lineage>
</organism>
<evidence type="ECO:0000313" key="2">
    <source>
        <dbReference type="EMBL" id="AWH86466.1"/>
    </source>
</evidence>
<dbReference type="EMBL" id="CP029186">
    <property type="protein sequence ID" value="AWH86466.1"/>
    <property type="molecule type" value="Genomic_DNA"/>
</dbReference>
<dbReference type="AlphaFoldDB" id="A0A2S1R1K9"/>
<feature type="transmembrane region" description="Helical" evidence="1">
    <location>
        <begin position="23"/>
        <end position="40"/>
    </location>
</feature>
<dbReference type="KEGG" id="falb:HYN59_15715"/>
<keyword evidence="3" id="KW-1185">Reference proteome</keyword>
<evidence type="ECO:0000313" key="3">
    <source>
        <dbReference type="Proteomes" id="UP000244929"/>
    </source>
</evidence>
<name>A0A2S1R1K9_9FLAO</name>
<keyword evidence="1" id="KW-1133">Transmembrane helix</keyword>
<dbReference type="RefSeq" id="WP_108779189.1">
    <property type="nucleotide sequence ID" value="NZ_CP029186.1"/>
</dbReference>
<dbReference type="Proteomes" id="UP000244929">
    <property type="component" value="Chromosome"/>
</dbReference>
<feature type="transmembrane region" description="Helical" evidence="1">
    <location>
        <begin position="82"/>
        <end position="107"/>
    </location>
</feature>
<sequence>MEDFKPEDIPLDILRAIQIPKRVFLTSLIIGTLLLIAFLITKDPGLIGIGICYVAIAFVANTGTLISMIVYALRHRKHLSLILWHTPILLLNIPIAWMYMIIVATVAK</sequence>
<keyword evidence="1" id="KW-0812">Transmembrane</keyword>
<evidence type="ECO:0000256" key="1">
    <source>
        <dbReference type="SAM" id="Phobius"/>
    </source>
</evidence>